<comment type="caution">
    <text evidence="1">The sequence shown here is derived from an EMBL/GenBank/DDBJ whole genome shotgun (WGS) entry which is preliminary data.</text>
</comment>
<name>A0A8S9I4V1_BRACR</name>
<proteinExistence type="predicted"/>
<dbReference type="EMBL" id="QGKY02001250">
    <property type="protein sequence ID" value="KAF2564750.1"/>
    <property type="molecule type" value="Genomic_DNA"/>
</dbReference>
<gene>
    <name evidence="1" type="ORF">F2Q70_00015653</name>
</gene>
<protein>
    <submittedName>
        <fullName evidence="1">Uncharacterized protein</fullName>
    </submittedName>
</protein>
<reference evidence="1" key="1">
    <citation type="submission" date="2019-12" db="EMBL/GenBank/DDBJ databases">
        <title>Genome sequencing and annotation of Brassica cretica.</title>
        <authorList>
            <person name="Studholme D.J."/>
            <person name="Sarris P.F."/>
        </authorList>
    </citation>
    <scope>NUCLEOTIDE SEQUENCE</scope>
    <source>
        <strain evidence="1">PFS-102/07</strain>
        <tissue evidence="1">Leaf</tissue>
    </source>
</reference>
<sequence>MQRVVDWLTLNFNKDESIGILKENQALQRYLLICAQTYDSTPIESSLSRMQITASRIFVEVTRKSWGSKIGKNLANGLAPPSSTVVLMVDEGDSQAEAPDSLGAPVSLGSGPGGSKGSWVGAVQVMVENVADITEGLDHVLRERVVDWLTLNFNKDESIGILKENQALQRYLLICAQTYDSTPIESSLIRMQITASRIFDEVTRKSWGSKIGKNLANKLERSWWDAIDESTSGERGKEKRTVLLGRLFWRFRDLRLSLSVGLSAAVIYGGSDGR</sequence>
<dbReference type="AlphaFoldDB" id="A0A8S9I4V1"/>
<evidence type="ECO:0000313" key="1">
    <source>
        <dbReference type="EMBL" id="KAF2564750.1"/>
    </source>
</evidence>
<accession>A0A8S9I4V1</accession>
<organism evidence="1">
    <name type="scientific">Brassica cretica</name>
    <name type="common">Mustard</name>
    <dbReference type="NCBI Taxonomy" id="69181"/>
    <lineage>
        <taxon>Eukaryota</taxon>
        <taxon>Viridiplantae</taxon>
        <taxon>Streptophyta</taxon>
        <taxon>Embryophyta</taxon>
        <taxon>Tracheophyta</taxon>
        <taxon>Spermatophyta</taxon>
        <taxon>Magnoliopsida</taxon>
        <taxon>eudicotyledons</taxon>
        <taxon>Gunneridae</taxon>
        <taxon>Pentapetalae</taxon>
        <taxon>rosids</taxon>
        <taxon>malvids</taxon>
        <taxon>Brassicales</taxon>
        <taxon>Brassicaceae</taxon>
        <taxon>Brassiceae</taxon>
        <taxon>Brassica</taxon>
    </lineage>
</organism>